<dbReference type="EMBL" id="CACVKT020001887">
    <property type="protein sequence ID" value="CAC5373182.1"/>
    <property type="molecule type" value="Genomic_DNA"/>
</dbReference>
<proteinExistence type="predicted"/>
<name>A0A6J8AS95_MYTCO</name>
<dbReference type="Proteomes" id="UP000507470">
    <property type="component" value="Unassembled WGS sequence"/>
</dbReference>
<gene>
    <name evidence="1" type="ORF">MCOR_11024</name>
</gene>
<sequence length="171" mass="19121">MSPLREPKQGKPFSEKLRQVYYCFRSRKIGLEHIAPLIKYVLLPADINISTYELPSKSTAAKVTSELGIIAGNQQTLTNITMQRDATTKKGRHFVCLELSTGDKILTAGRREVENGKAITYVDYTKETIKDIEDTTETHGILPKLSSFMTDRSVTEQKANLLISNDGNINS</sequence>
<evidence type="ECO:0000313" key="1">
    <source>
        <dbReference type="EMBL" id="CAC5373182.1"/>
    </source>
</evidence>
<organism evidence="1 2">
    <name type="scientific">Mytilus coruscus</name>
    <name type="common">Sea mussel</name>
    <dbReference type="NCBI Taxonomy" id="42192"/>
    <lineage>
        <taxon>Eukaryota</taxon>
        <taxon>Metazoa</taxon>
        <taxon>Spiralia</taxon>
        <taxon>Lophotrochozoa</taxon>
        <taxon>Mollusca</taxon>
        <taxon>Bivalvia</taxon>
        <taxon>Autobranchia</taxon>
        <taxon>Pteriomorphia</taxon>
        <taxon>Mytilida</taxon>
        <taxon>Mytiloidea</taxon>
        <taxon>Mytilidae</taxon>
        <taxon>Mytilinae</taxon>
        <taxon>Mytilus</taxon>
    </lineage>
</organism>
<evidence type="ECO:0000313" key="2">
    <source>
        <dbReference type="Proteomes" id="UP000507470"/>
    </source>
</evidence>
<reference evidence="1 2" key="1">
    <citation type="submission" date="2020-06" db="EMBL/GenBank/DDBJ databases">
        <authorList>
            <person name="Li R."/>
            <person name="Bekaert M."/>
        </authorList>
    </citation>
    <scope>NUCLEOTIDE SEQUENCE [LARGE SCALE GENOMIC DNA]</scope>
    <source>
        <strain evidence="2">wild</strain>
    </source>
</reference>
<protein>
    <submittedName>
        <fullName evidence="1">Uncharacterized protein</fullName>
    </submittedName>
</protein>
<accession>A0A6J8AS95</accession>
<dbReference type="AlphaFoldDB" id="A0A6J8AS95"/>
<keyword evidence="2" id="KW-1185">Reference proteome</keyword>